<reference evidence="3 4" key="1">
    <citation type="journal article" date="2019" name="Sci. Rep.">
        <title>Comparative genomics of chytrid fungi reveal insights into the obligate biotrophic and pathogenic lifestyle of Synchytrium endobioticum.</title>
        <authorList>
            <person name="van de Vossenberg B.T.L.H."/>
            <person name="Warris S."/>
            <person name="Nguyen H.D.T."/>
            <person name="van Gent-Pelzer M.P.E."/>
            <person name="Joly D.L."/>
            <person name="van de Geest H.C."/>
            <person name="Bonants P.J.M."/>
            <person name="Smith D.S."/>
            <person name="Levesque C.A."/>
            <person name="van der Lee T.A.J."/>
        </authorList>
    </citation>
    <scope>NUCLEOTIDE SEQUENCE [LARGE SCALE GENOMIC DNA]</scope>
    <source>
        <strain evidence="1 4">LEV6574</strain>
        <strain evidence="2 3">MB42</strain>
    </source>
</reference>
<accession>A0A507CPN4</accession>
<organism evidence="2 3">
    <name type="scientific">Synchytrium endobioticum</name>
    <dbReference type="NCBI Taxonomy" id="286115"/>
    <lineage>
        <taxon>Eukaryota</taxon>
        <taxon>Fungi</taxon>
        <taxon>Fungi incertae sedis</taxon>
        <taxon>Chytridiomycota</taxon>
        <taxon>Chytridiomycota incertae sedis</taxon>
        <taxon>Chytridiomycetes</taxon>
        <taxon>Synchytriales</taxon>
        <taxon>Synchytriaceae</taxon>
        <taxon>Synchytrium</taxon>
    </lineage>
</organism>
<name>A0A507CPN4_9FUNG</name>
<evidence type="ECO:0000313" key="3">
    <source>
        <dbReference type="Proteomes" id="UP000317494"/>
    </source>
</evidence>
<evidence type="ECO:0000313" key="1">
    <source>
        <dbReference type="EMBL" id="TPX38779.1"/>
    </source>
</evidence>
<evidence type="ECO:0000313" key="2">
    <source>
        <dbReference type="EMBL" id="TPX41091.1"/>
    </source>
</evidence>
<gene>
    <name evidence="1" type="ORF">SeLEV6574_g07631</name>
    <name evidence="2" type="ORF">SeMB42_g05732</name>
</gene>
<comment type="caution">
    <text evidence="2">The sequence shown here is derived from an EMBL/GenBank/DDBJ whole genome shotgun (WGS) entry which is preliminary data.</text>
</comment>
<proteinExistence type="predicted"/>
<protein>
    <submittedName>
        <fullName evidence="2">Uncharacterized protein</fullName>
    </submittedName>
</protein>
<dbReference type="Proteomes" id="UP000320475">
    <property type="component" value="Unassembled WGS sequence"/>
</dbReference>
<dbReference type="EMBL" id="QEAM01000570">
    <property type="protein sequence ID" value="TPX38779.1"/>
    <property type="molecule type" value="Genomic_DNA"/>
</dbReference>
<dbReference type="Proteomes" id="UP000317494">
    <property type="component" value="Unassembled WGS sequence"/>
</dbReference>
<keyword evidence="3" id="KW-1185">Reference proteome</keyword>
<dbReference type="AlphaFoldDB" id="A0A507CPN4"/>
<dbReference type="EMBL" id="QEAN01000286">
    <property type="protein sequence ID" value="TPX41091.1"/>
    <property type="molecule type" value="Genomic_DNA"/>
</dbReference>
<evidence type="ECO:0000313" key="4">
    <source>
        <dbReference type="Proteomes" id="UP000320475"/>
    </source>
</evidence>
<dbReference type="VEuPathDB" id="FungiDB:SeMB42_g05732"/>
<sequence length="487" mass="55728">MDVLGKAFADYARRYRSITWRHVLGNWDSHYLEKIASAHATAPLQYEHEASIQADPRKVEGIPDYVISLFHLLPTPENVPPEYLELATRFHQLVVDRGMNTEGERNEEFNLILGDASILWQNYGDAYAASSPYSAGSTDDGSWAQQLLGDAKQLRLTYAKAADARYGYYAESLREHREGVIYDKYWLLVDELTALYSKWKTPNNPYGSEITSITSLLIERLIPKDIPFTEANVKEPNDDMSPSHNEFVWEGLRTLDDLAYLRGDDVDRKKIEYLNVLKGIYAKEPQAQVRSDFFGSVDVFSPPESFNMLASNIELAQIKEALKSGIHPTVSTFTQAELIEKRSHSDWRIGSHFGIEVFRLGTTDRDPRSMSNYELVSALVSLQLVVGRAQLMESSLSAFLEQRKHLPQTAWLKSEINHWENFVDQMRKTTEKYQWYVRKCMMDLSNRWIQALGTQARHYLEIIESELETHRCGGDVQTSNGIPDGIL</sequence>